<keyword evidence="8" id="KW-1185">Reference proteome</keyword>
<dbReference type="PANTHER" id="PTHR24058">
    <property type="entry name" value="DUAL SPECIFICITY PROTEIN KINASE"/>
    <property type="match status" value="1"/>
</dbReference>
<keyword evidence="4" id="KW-0418">Kinase</keyword>
<evidence type="ECO:0000256" key="1">
    <source>
        <dbReference type="ARBA" id="ARBA00022527"/>
    </source>
</evidence>
<dbReference type="STRING" id="30732.ENSOMEP00000022158"/>
<dbReference type="GO" id="GO:0016605">
    <property type="term" value="C:PML body"/>
    <property type="evidence" value="ECO:0007669"/>
    <property type="project" value="TreeGrafter"/>
</dbReference>
<dbReference type="Ensembl" id="ENSOMET00000015467.1">
    <property type="protein sequence ID" value="ENSOMEP00000022158.1"/>
    <property type="gene ID" value="ENSOMEG00000001557.1"/>
</dbReference>
<dbReference type="Proteomes" id="UP000261560">
    <property type="component" value="Unplaced"/>
</dbReference>
<keyword evidence="3" id="KW-0547">Nucleotide-binding</keyword>
<dbReference type="GeneTree" id="ENSGT00940000157742"/>
<evidence type="ECO:0000256" key="3">
    <source>
        <dbReference type="ARBA" id="ARBA00022741"/>
    </source>
</evidence>
<accession>A0A3B3CWH0</accession>
<dbReference type="GO" id="GO:0004713">
    <property type="term" value="F:protein tyrosine kinase activity"/>
    <property type="evidence" value="ECO:0007669"/>
    <property type="project" value="TreeGrafter"/>
</dbReference>
<dbReference type="GO" id="GO:0003714">
    <property type="term" value="F:transcription corepressor activity"/>
    <property type="evidence" value="ECO:0007669"/>
    <property type="project" value="TreeGrafter"/>
</dbReference>
<dbReference type="AlphaFoldDB" id="A0A3B3CWH0"/>
<dbReference type="Gene3D" id="1.10.510.10">
    <property type="entry name" value="Transferase(Phosphotransferase) domain 1"/>
    <property type="match status" value="1"/>
</dbReference>
<feature type="domain" description="Protein kinase" evidence="6">
    <location>
        <begin position="1"/>
        <end position="172"/>
    </location>
</feature>
<dbReference type="OMA" id="RCSIYSH"/>
<dbReference type="InterPro" id="IPR011009">
    <property type="entry name" value="Kinase-like_dom_sf"/>
</dbReference>
<dbReference type="InterPro" id="IPR000719">
    <property type="entry name" value="Prot_kinase_dom"/>
</dbReference>
<dbReference type="InterPro" id="IPR050494">
    <property type="entry name" value="Ser_Thr_dual-spec_kinase"/>
</dbReference>
<evidence type="ECO:0000256" key="5">
    <source>
        <dbReference type="ARBA" id="ARBA00022840"/>
    </source>
</evidence>
<proteinExistence type="predicted"/>
<dbReference type="PaxDb" id="30732-ENSOMEP00000022158"/>
<evidence type="ECO:0000313" key="7">
    <source>
        <dbReference type="Ensembl" id="ENSOMEP00000022158.1"/>
    </source>
</evidence>
<dbReference type="GO" id="GO:0005524">
    <property type="term" value="F:ATP binding"/>
    <property type="evidence" value="ECO:0007669"/>
    <property type="project" value="UniProtKB-KW"/>
</dbReference>
<dbReference type="SMART" id="SM00220">
    <property type="entry name" value="S_TKc"/>
    <property type="match status" value="1"/>
</dbReference>
<sequence length="223" mass="25603">NLSSISDVHRVGQGASLPSMHLIKVNMAHCDIKLDNIMLVNQASEPFRVKLIDFGLTKNPGDMQTGTLMQNLRFRAPEVILGLPLDERVDTWTVGYVLALLYTGFHIHPVDSEYAVIRSLTMKQGMPDQELLDQGWFTDSEVDLFLKLLWQMLEIDPNKRITPEEALKHPFFTMEQPSADSERIQSKLLFQVEHLFCELILRCSIYSHFLLQFHALSYFIIAL</sequence>
<evidence type="ECO:0000259" key="6">
    <source>
        <dbReference type="PROSITE" id="PS50011"/>
    </source>
</evidence>
<dbReference type="PANTHER" id="PTHR24058:SF53">
    <property type="entry name" value="HOMEODOMAIN-INTERACTING PROTEIN KINASE 2"/>
    <property type="match status" value="1"/>
</dbReference>
<dbReference type="PROSITE" id="PS50011">
    <property type="entry name" value="PROTEIN_KINASE_DOM"/>
    <property type="match status" value="1"/>
</dbReference>
<reference evidence="7" key="2">
    <citation type="submission" date="2025-09" db="UniProtKB">
        <authorList>
            <consortium name="Ensembl"/>
        </authorList>
    </citation>
    <scope>IDENTIFICATION</scope>
</reference>
<keyword evidence="5" id="KW-0067">ATP-binding</keyword>
<dbReference type="GO" id="GO:0003713">
    <property type="term" value="F:transcription coactivator activity"/>
    <property type="evidence" value="ECO:0007669"/>
    <property type="project" value="TreeGrafter"/>
</dbReference>
<keyword evidence="2" id="KW-0808">Transferase</keyword>
<dbReference type="GO" id="GO:0007224">
    <property type="term" value="P:smoothened signaling pathway"/>
    <property type="evidence" value="ECO:0007669"/>
    <property type="project" value="TreeGrafter"/>
</dbReference>
<evidence type="ECO:0000256" key="4">
    <source>
        <dbReference type="ARBA" id="ARBA00022777"/>
    </source>
</evidence>
<dbReference type="GO" id="GO:0005737">
    <property type="term" value="C:cytoplasm"/>
    <property type="evidence" value="ECO:0007669"/>
    <property type="project" value="TreeGrafter"/>
</dbReference>
<dbReference type="GO" id="GO:0045944">
    <property type="term" value="P:positive regulation of transcription by RNA polymerase II"/>
    <property type="evidence" value="ECO:0007669"/>
    <property type="project" value="TreeGrafter"/>
</dbReference>
<protein>
    <recommendedName>
        <fullName evidence="6">Protein kinase domain-containing protein</fullName>
    </recommendedName>
</protein>
<name>A0A3B3CWH0_ORYME</name>
<dbReference type="GO" id="GO:0004674">
    <property type="term" value="F:protein serine/threonine kinase activity"/>
    <property type="evidence" value="ECO:0007669"/>
    <property type="project" value="UniProtKB-KW"/>
</dbReference>
<organism evidence="7 8">
    <name type="scientific">Oryzias melastigma</name>
    <name type="common">Marine medaka</name>
    <dbReference type="NCBI Taxonomy" id="30732"/>
    <lineage>
        <taxon>Eukaryota</taxon>
        <taxon>Metazoa</taxon>
        <taxon>Chordata</taxon>
        <taxon>Craniata</taxon>
        <taxon>Vertebrata</taxon>
        <taxon>Euteleostomi</taxon>
        <taxon>Actinopterygii</taxon>
        <taxon>Neopterygii</taxon>
        <taxon>Teleostei</taxon>
        <taxon>Neoteleostei</taxon>
        <taxon>Acanthomorphata</taxon>
        <taxon>Ovalentaria</taxon>
        <taxon>Atherinomorphae</taxon>
        <taxon>Beloniformes</taxon>
        <taxon>Adrianichthyidae</taxon>
        <taxon>Oryziinae</taxon>
        <taxon>Oryzias</taxon>
    </lineage>
</organism>
<dbReference type="InterPro" id="IPR008271">
    <property type="entry name" value="Ser/Thr_kinase_AS"/>
</dbReference>
<reference evidence="7" key="1">
    <citation type="submission" date="2025-08" db="UniProtKB">
        <authorList>
            <consortium name="Ensembl"/>
        </authorList>
    </citation>
    <scope>IDENTIFICATION</scope>
</reference>
<evidence type="ECO:0000313" key="8">
    <source>
        <dbReference type="Proteomes" id="UP000261560"/>
    </source>
</evidence>
<dbReference type="Pfam" id="PF00069">
    <property type="entry name" value="Pkinase"/>
    <property type="match status" value="1"/>
</dbReference>
<dbReference type="GO" id="GO:0042771">
    <property type="term" value="P:intrinsic apoptotic signaling pathway in response to DNA damage by p53 class mediator"/>
    <property type="evidence" value="ECO:0007669"/>
    <property type="project" value="TreeGrafter"/>
</dbReference>
<keyword evidence="1" id="KW-0723">Serine/threonine-protein kinase</keyword>
<dbReference type="PROSITE" id="PS00108">
    <property type="entry name" value="PROTEIN_KINASE_ST"/>
    <property type="match status" value="1"/>
</dbReference>
<dbReference type="SUPFAM" id="SSF56112">
    <property type="entry name" value="Protein kinase-like (PK-like)"/>
    <property type="match status" value="1"/>
</dbReference>
<evidence type="ECO:0000256" key="2">
    <source>
        <dbReference type="ARBA" id="ARBA00022679"/>
    </source>
</evidence>
<dbReference type="GO" id="GO:0046332">
    <property type="term" value="F:SMAD binding"/>
    <property type="evidence" value="ECO:0007669"/>
    <property type="project" value="TreeGrafter"/>
</dbReference>